<dbReference type="GO" id="GO:0005737">
    <property type="term" value="C:cytoplasm"/>
    <property type="evidence" value="ECO:0007669"/>
    <property type="project" value="TreeGrafter"/>
</dbReference>
<dbReference type="PROSITE" id="PS00455">
    <property type="entry name" value="AMP_BINDING"/>
    <property type="match status" value="1"/>
</dbReference>
<dbReference type="EMBL" id="BONY01000017">
    <property type="protein sequence ID" value="GIH05172.1"/>
    <property type="molecule type" value="Genomic_DNA"/>
</dbReference>
<evidence type="ECO:0000313" key="4">
    <source>
        <dbReference type="EMBL" id="GIH05172.1"/>
    </source>
</evidence>
<dbReference type="SMART" id="SM00824">
    <property type="entry name" value="PKS_TE"/>
    <property type="match status" value="1"/>
</dbReference>
<comment type="caution">
    <text evidence="4">The sequence shown here is derived from an EMBL/GenBank/DDBJ whole genome shotgun (WGS) entry which is preliminary data.</text>
</comment>
<dbReference type="InterPro" id="IPR006162">
    <property type="entry name" value="Ppantetheine_attach_site"/>
</dbReference>
<dbReference type="Gene3D" id="1.10.1200.10">
    <property type="entry name" value="ACP-like"/>
    <property type="match status" value="1"/>
</dbReference>
<dbReference type="InterPro" id="IPR029058">
    <property type="entry name" value="AB_hydrolase_fold"/>
</dbReference>
<organism evidence="4 5">
    <name type="scientific">Rhizocola hellebori</name>
    <dbReference type="NCBI Taxonomy" id="1392758"/>
    <lineage>
        <taxon>Bacteria</taxon>
        <taxon>Bacillati</taxon>
        <taxon>Actinomycetota</taxon>
        <taxon>Actinomycetes</taxon>
        <taxon>Micromonosporales</taxon>
        <taxon>Micromonosporaceae</taxon>
        <taxon>Rhizocola</taxon>
    </lineage>
</organism>
<dbReference type="PROSITE" id="PS00012">
    <property type="entry name" value="PHOSPHOPANTETHEINE"/>
    <property type="match status" value="1"/>
</dbReference>
<keyword evidence="1" id="KW-0596">Phosphopantetheine</keyword>
<dbReference type="InterPro" id="IPR001031">
    <property type="entry name" value="Thioesterase"/>
</dbReference>
<dbReference type="Gene3D" id="3.40.50.980">
    <property type="match status" value="2"/>
</dbReference>
<dbReference type="Pfam" id="PF00501">
    <property type="entry name" value="AMP-binding"/>
    <property type="match status" value="1"/>
</dbReference>
<dbReference type="CDD" id="cd05930">
    <property type="entry name" value="A_NRPS"/>
    <property type="match status" value="1"/>
</dbReference>
<dbReference type="NCBIfam" id="TIGR01733">
    <property type="entry name" value="AA-adenyl-dom"/>
    <property type="match status" value="1"/>
</dbReference>
<evidence type="ECO:0000313" key="5">
    <source>
        <dbReference type="Proteomes" id="UP000612899"/>
    </source>
</evidence>
<dbReference type="Proteomes" id="UP000612899">
    <property type="component" value="Unassembled WGS sequence"/>
</dbReference>
<dbReference type="Pfam" id="PF00975">
    <property type="entry name" value="Thioesterase"/>
    <property type="match status" value="1"/>
</dbReference>
<dbReference type="InterPro" id="IPR009081">
    <property type="entry name" value="PP-bd_ACP"/>
</dbReference>
<dbReference type="InterPro" id="IPR000415">
    <property type="entry name" value="Nitroreductase-like"/>
</dbReference>
<dbReference type="SUPFAM" id="SSF47336">
    <property type="entry name" value="ACP-like"/>
    <property type="match status" value="1"/>
</dbReference>
<protein>
    <recommendedName>
        <fullName evidence="3">Carrier domain-containing protein</fullName>
    </recommendedName>
</protein>
<evidence type="ECO:0000259" key="3">
    <source>
        <dbReference type="PROSITE" id="PS50075"/>
    </source>
</evidence>
<dbReference type="SMART" id="SM00823">
    <property type="entry name" value="PKS_PP"/>
    <property type="match status" value="1"/>
</dbReference>
<dbReference type="GO" id="GO:0031177">
    <property type="term" value="F:phosphopantetheine binding"/>
    <property type="evidence" value="ECO:0007669"/>
    <property type="project" value="InterPro"/>
</dbReference>
<dbReference type="GO" id="GO:0043041">
    <property type="term" value="P:amino acid activation for nonribosomal peptide biosynthetic process"/>
    <property type="evidence" value="ECO:0007669"/>
    <property type="project" value="TreeGrafter"/>
</dbReference>
<dbReference type="FunFam" id="3.40.50.12780:FF:000012">
    <property type="entry name" value="Non-ribosomal peptide synthetase"/>
    <property type="match status" value="1"/>
</dbReference>
<dbReference type="RefSeq" id="WP_203909040.1">
    <property type="nucleotide sequence ID" value="NZ_BONY01000017.1"/>
</dbReference>
<dbReference type="InterPro" id="IPR036736">
    <property type="entry name" value="ACP-like_sf"/>
</dbReference>
<dbReference type="SUPFAM" id="SSF53474">
    <property type="entry name" value="alpha/beta-Hydrolases"/>
    <property type="match status" value="1"/>
</dbReference>
<evidence type="ECO:0000256" key="2">
    <source>
        <dbReference type="ARBA" id="ARBA00022553"/>
    </source>
</evidence>
<dbReference type="Gene3D" id="3.40.109.10">
    <property type="entry name" value="NADH Oxidase"/>
    <property type="match status" value="1"/>
</dbReference>
<dbReference type="PANTHER" id="PTHR45527">
    <property type="entry name" value="NONRIBOSOMAL PEPTIDE SYNTHETASE"/>
    <property type="match status" value="1"/>
</dbReference>
<proteinExistence type="predicted"/>
<evidence type="ECO:0000256" key="1">
    <source>
        <dbReference type="ARBA" id="ARBA00022450"/>
    </source>
</evidence>
<dbReference type="InterPro" id="IPR020845">
    <property type="entry name" value="AMP-binding_CS"/>
</dbReference>
<keyword evidence="5" id="KW-1185">Reference proteome</keyword>
<name>A0A8J3VGI2_9ACTN</name>
<dbReference type="Pfam" id="PF00550">
    <property type="entry name" value="PP-binding"/>
    <property type="match status" value="1"/>
</dbReference>
<dbReference type="GO" id="GO:0016491">
    <property type="term" value="F:oxidoreductase activity"/>
    <property type="evidence" value="ECO:0007669"/>
    <property type="project" value="InterPro"/>
</dbReference>
<dbReference type="FunFam" id="3.40.50.980:FF:000001">
    <property type="entry name" value="Non-ribosomal peptide synthetase"/>
    <property type="match status" value="1"/>
</dbReference>
<dbReference type="InterPro" id="IPR045851">
    <property type="entry name" value="AMP-bd_C_sf"/>
</dbReference>
<dbReference type="InterPro" id="IPR010071">
    <property type="entry name" value="AA_adenyl_dom"/>
</dbReference>
<sequence length="1254" mass="139266">MTTLADMLLERAQTHPHSLAVVDDRQSLTFAELVQQSTKLAIYLRHLGVTSDSRVGLFVEPSQDLMVGVWGILIAGGAYLPLSPEYPEERLRYMLDDSETKVVVAQEELADTAAALASPNTRIVTLRQAHEFARSTPHGTVRGGASARHLAYVIYTSGSTGRPKGVMIEHRSIVSQMHWLGSEYGLDESKVVLQKTPMSFDAAQWEILAPACGSTVVMGPPGVHRDPDALIASVRKHRVTTLQCVPTLLRALLEMDDFAKCESLTQVFSGGEALSKHVATRCLAMLPGCQLANLYGPTECTINSCAYTIDPLTVGSGPDAIPIGTPVNLTECYILDDSMAPVAAGEIGELYISGIQVARGYLNRPDLTTRRFIPNPLSTHPLYARLYRTGDLAFSTSDGVMHFAGRVDNQIKLRGYRVELDEVRLAIEAHNWVRHAAVTVTEDPRTAAVSLTAFIELNPNEAALMDQGNAGAHHQSKGSRLQVRAQLSNPGRRDEADLQGRPFVELPGRTPPEAHRRKAFARKTYRFFNGGEVKEADIRHLLAKRSVGTGSRGLETLRFTEIGEILRYFGQFHSEDRLLAKHAYASPGSLYATQMYVEARGLAGIRNGLHYYDPVQHRLVLMAKRNHTGIVKFKLHFVGKTSAIKPVYKHNIREVLEIEAGHMVGLFEEILPDYGLNIFPTRFMPSIKDKLDCAAEDHYLGSFEVAPYAVPRPEDTFDIYVQTHPNKVADLPAGQYLYRKGELHLISDELIQRKHVIAINQQVYDRASIGITLISHSRQDWMSYVDLGRKLQRLEMNDLNLGFMSSGYSSKTGHDLHTATRMASILNACGRTGGPSYFFLGGRVTDEQMFSEGMHEDIVHMKGPAEMVRDDLANLLPHYMMPNRVMIIDRVPQTSNGKIDHHTLRALASAAAAAVDDRPPVEARTDAERRISDIWKRVLKRDVASMHDDFFASGGDSLVAVGLINQINREFGVRLPLQILFSLSTIEQLASEVDREVPVVASRLVRLRASGSGNPLYCWPGLGGYTMNLRRLAAGLDADRPVYGIQAYGINEGEVAYPTVEEMAAHDVELIRRNQPSGPYTLCGYSFGAQVAFEAARQLEYSGARVDHLLLIAPGSPLLEAQGERAYRTILFTVFAGTLDDPALRSYHSVPHDEDSQVAYFVRTFPHLDPDLTRRIMAVVRQTYRFKESFAAMADRRVAAPVTIFQTRGDDRDFVDTCDFSATRVIELEADHYSTLKEPDVHELLRLIAQLLKK</sequence>
<reference evidence="4" key="1">
    <citation type="submission" date="2021-01" db="EMBL/GenBank/DDBJ databases">
        <title>Whole genome shotgun sequence of Rhizocola hellebori NBRC 109834.</title>
        <authorList>
            <person name="Komaki H."/>
            <person name="Tamura T."/>
        </authorList>
    </citation>
    <scope>NUCLEOTIDE SEQUENCE</scope>
    <source>
        <strain evidence="4">NBRC 109834</strain>
    </source>
</reference>
<dbReference type="PANTHER" id="PTHR45527:SF1">
    <property type="entry name" value="FATTY ACID SYNTHASE"/>
    <property type="match status" value="1"/>
</dbReference>
<dbReference type="Gene3D" id="3.30.300.30">
    <property type="match status" value="2"/>
</dbReference>
<dbReference type="SUPFAM" id="SSF56801">
    <property type="entry name" value="Acetyl-CoA synthetase-like"/>
    <property type="match status" value="1"/>
</dbReference>
<accession>A0A8J3VGI2</accession>
<dbReference type="PROSITE" id="PS50075">
    <property type="entry name" value="CARRIER"/>
    <property type="match status" value="1"/>
</dbReference>
<dbReference type="Gene3D" id="3.40.50.1820">
    <property type="entry name" value="alpha/beta hydrolase"/>
    <property type="match status" value="1"/>
</dbReference>
<feature type="domain" description="Carrier" evidence="3">
    <location>
        <begin position="922"/>
        <end position="997"/>
    </location>
</feature>
<dbReference type="InterPro" id="IPR000873">
    <property type="entry name" value="AMP-dep_synth/lig_dom"/>
</dbReference>
<dbReference type="AlphaFoldDB" id="A0A8J3VGI2"/>
<keyword evidence="2" id="KW-0597">Phosphoprotein</keyword>
<dbReference type="InterPro" id="IPR020806">
    <property type="entry name" value="PKS_PP-bd"/>
</dbReference>
<dbReference type="Gene3D" id="2.30.38.10">
    <property type="entry name" value="Luciferase, Domain 3"/>
    <property type="match status" value="1"/>
</dbReference>
<gene>
    <name evidence="4" type="ORF">Rhe02_32390</name>
</gene>
<dbReference type="GO" id="GO:0044550">
    <property type="term" value="P:secondary metabolite biosynthetic process"/>
    <property type="evidence" value="ECO:0007669"/>
    <property type="project" value="TreeGrafter"/>
</dbReference>
<dbReference type="InterPro" id="IPR020802">
    <property type="entry name" value="TesA-like"/>
</dbReference>